<keyword evidence="2" id="KW-0732">Signal</keyword>
<accession>A0A0A7CMY0</accession>
<evidence type="ECO:0000256" key="2">
    <source>
        <dbReference type="SAM" id="SignalP"/>
    </source>
</evidence>
<protein>
    <submittedName>
        <fullName evidence="3">Secreted protein</fullName>
    </submittedName>
</protein>
<feature type="signal peptide" evidence="2">
    <location>
        <begin position="1"/>
        <end position="23"/>
    </location>
</feature>
<comment type="similarity">
    <text evidence="1">Belongs to the cycloisomerase 2 family.</text>
</comment>
<evidence type="ECO:0000256" key="1">
    <source>
        <dbReference type="ARBA" id="ARBA00005564"/>
    </source>
</evidence>
<name>A0A0A7CMY0_ACHHY</name>
<organism evidence="3">
    <name type="scientific">Achlya hypogyna</name>
    <name type="common">Oomycete</name>
    <name type="synonym">Protoachlya hypogyna</name>
    <dbReference type="NCBI Taxonomy" id="1202772"/>
    <lineage>
        <taxon>Eukaryota</taxon>
        <taxon>Sar</taxon>
        <taxon>Stramenopiles</taxon>
        <taxon>Oomycota</taxon>
        <taxon>Saprolegniomycetes</taxon>
        <taxon>Saprolegniales</taxon>
        <taxon>Achlyaceae</taxon>
        <taxon>Achlya</taxon>
    </lineage>
</organism>
<dbReference type="InterPro" id="IPR050282">
    <property type="entry name" value="Cycloisomerase_2"/>
</dbReference>
<reference evidence="3" key="1">
    <citation type="journal article" date="2014" name="Genome Biol. Evol.">
        <title>The secreted proteins of Achlya hypogyna and Thraustotheca clavata identify the ancestral oomycete secretome and reveal gene acquisitions by horizontal gene transfer.</title>
        <authorList>
            <person name="Misner I."/>
            <person name="Blouin N."/>
            <person name="Leonard G."/>
            <person name="Richards T.A."/>
            <person name="Lane C.E."/>
        </authorList>
    </citation>
    <scope>NUCLEOTIDE SEQUENCE</scope>
    <source>
        <strain evidence="3">ATCC 48635</strain>
    </source>
</reference>
<dbReference type="EMBL" id="KM038372">
    <property type="protein sequence ID" value="AIG55833.1"/>
    <property type="molecule type" value="Genomic_DNA"/>
</dbReference>
<dbReference type="AlphaFoldDB" id="A0A0A7CMY0"/>
<dbReference type="PANTHER" id="PTHR30344:SF1">
    <property type="entry name" value="6-PHOSPHOGLUCONOLACTONASE"/>
    <property type="match status" value="1"/>
</dbReference>
<sequence length="390" mass="41624">MKSAVHVLWALATWSCLAMPATGSPFLLVGSQTNAAVPEPVGLTIFGNTNGRLRALQHQSNATTGNQPTYMAVTQDRKFLYMTNEVPTGHIASFAIQDAGDGESLTLHPLGLAATESDGPVHLVPTKSGRFVLIASYNVGSITVMGVNAQGLADTIVDQIVFTGGSGVVPGRQDGPHAHCVALSPNDDYAYGCRAFGAHIWYSFVTDLGNDRIMQYHFDAATGRLTPNDPPAVDVGPGALPRHMAFHPSGEHLFLTTEHSNELVKYRFDAATGTLGRMAAVTTTHLSGVLTGAIHITPAGDYVLVSNRYGAPASDDSVVVYSADLTHVGTYKTATWGGPRDFTITDDGFVFVANENRNSIDTFWLDATGRLVHAGLEQPSLYRPQVLLQF</sequence>
<feature type="chain" id="PRO_5002037026" evidence="2">
    <location>
        <begin position="24"/>
        <end position="390"/>
    </location>
</feature>
<dbReference type="InterPro" id="IPR015943">
    <property type="entry name" value="WD40/YVTN_repeat-like_dom_sf"/>
</dbReference>
<dbReference type="InterPro" id="IPR019405">
    <property type="entry name" value="Lactonase_7-beta_prop"/>
</dbReference>
<evidence type="ECO:0000313" key="3">
    <source>
        <dbReference type="EMBL" id="AIG55833.1"/>
    </source>
</evidence>
<dbReference type="Gene3D" id="2.130.10.10">
    <property type="entry name" value="YVTN repeat-like/Quinoprotein amine dehydrogenase"/>
    <property type="match status" value="1"/>
</dbReference>
<dbReference type="InterPro" id="IPR011048">
    <property type="entry name" value="Haem_d1_sf"/>
</dbReference>
<dbReference type="PANTHER" id="PTHR30344">
    <property type="entry name" value="6-PHOSPHOGLUCONOLACTONASE-RELATED"/>
    <property type="match status" value="1"/>
</dbReference>
<dbReference type="SUPFAM" id="SSF51004">
    <property type="entry name" value="C-terminal (heme d1) domain of cytochrome cd1-nitrite reductase"/>
    <property type="match status" value="1"/>
</dbReference>
<dbReference type="GO" id="GO:0017057">
    <property type="term" value="F:6-phosphogluconolactonase activity"/>
    <property type="evidence" value="ECO:0007669"/>
    <property type="project" value="TreeGrafter"/>
</dbReference>
<proteinExistence type="inferred from homology"/>
<dbReference type="Pfam" id="PF10282">
    <property type="entry name" value="Lactonase"/>
    <property type="match status" value="1"/>
</dbReference>